<dbReference type="AlphaFoldDB" id="A0A1G2P6S8"/>
<feature type="transmembrane region" description="Helical" evidence="1">
    <location>
        <begin position="12"/>
        <end position="34"/>
    </location>
</feature>
<dbReference type="Proteomes" id="UP000176881">
    <property type="component" value="Unassembled WGS sequence"/>
</dbReference>
<feature type="transmembrane region" description="Helical" evidence="1">
    <location>
        <begin position="81"/>
        <end position="103"/>
    </location>
</feature>
<dbReference type="EMBL" id="MHSN01000037">
    <property type="protein sequence ID" value="OHA43983.1"/>
    <property type="molecule type" value="Genomic_DNA"/>
</dbReference>
<accession>A0A1G2P6S8</accession>
<sequence>MLWKKWPYWLRGGIICGGIFVLLLVVIYSILFGTPEEPDWSWSLLFQLVNLSLFPSSPILERLFPSMERLFPSMVENTRAFQAFNFVVFFITGSLIGGIIGLFKNKKSPPLK</sequence>
<keyword evidence="1" id="KW-0812">Transmembrane</keyword>
<comment type="caution">
    <text evidence="2">The sequence shown here is derived from an EMBL/GenBank/DDBJ whole genome shotgun (WGS) entry which is preliminary data.</text>
</comment>
<reference evidence="2 3" key="1">
    <citation type="journal article" date="2016" name="Nat. Commun.">
        <title>Thousands of microbial genomes shed light on interconnected biogeochemical processes in an aquifer system.</title>
        <authorList>
            <person name="Anantharaman K."/>
            <person name="Brown C.T."/>
            <person name="Hug L.A."/>
            <person name="Sharon I."/>
            <person name="Castelle C.J."/>
            <person name="Probst A.J."/>
            <person name="Thomas B.C."/>
            <person name="Singh A."/>
            <person name="Wilkins M.J."/>
            <person name="Karaoz U."/>
            <person name="Brodie E.L."/>
            <person name="Williams K.H."/>
            <person name="Hubbard S.S."/>
            <person name="Banfield J.F."/>
        </authorList>
    </citation>
    <scope>NUCLEOTIDE SEQUENCE [LARGE SCALE GENOMIC DNA]</scope>
</reference>
<organism evidence="2 3">
    <name type="scientific">Candidatus Taylorbacteria bacterium RIFCSPLOWO2_12_FULL_47_20</name>
    <dbReference type="NCBI Taxonomy" id="1802335"/>
    <lineage>
        <taxon>Bacteria</taxon>
        <taxon>Candidatus Tayloriibacteriota</taxon>
    </lineage>
</organism>
<protein>
    <submittedName>
        <fullName evidence="2">Uncharacterized protein</fullName>
    </submittedName>
</protein>
<evidence type="ECO:0000256" key="1">
    <source>
        <dbReference type="SAM" id="Phobius"/>
    </source>
</evidence>
<name>A0A1G2P6S8_9BACT</name>
<keyword evidence="1" id="KW-1133">Transmembrane helix</keyword>
<gene>
    <name evidence="2" type="ORF">A3G59_01550</name>
</gene>
<evidence type="ECO:0000313" key="3">
    <source>
        <dbReference type="Proteomes" id="UP000176881"/>
    </source>
</evidence>
<proteinExistence type="predicted"/>
<evidence type="ECO:0000313" key="2">
    <source>
        <dbReference type="EMBL" id="OHA43983.1"/>
    </source>
</evidence>
<keyword evidence="1" id="KW-0472">Membrane</keyword>